<name>A0AAW2R1X7_SESRA</name>
<sequence>MQEYADWWAKCNKTSLEKNTRVVLKLNHFPNLKKGSKDNQAIPAIETEVAKPVTTTFKRRHNVLVDTPITALSGENDVISTLSISNGQLSNLQPLEKVLT</sequence>
<accession>A0AAW2R1X7</accession>
<gene>
    <name evidence="1" type="ORF">Sradi_3323600</name>
</gene>
<organism evidence="1">
    <name type="scientific">Sesamum radiatum</name>
    <name type="common">Black benniseed</name>
    <dbReference type="NCBI Taxonomy" id="300843"/>
    <lineage>
        <taxon>Eukaryota</taxon>
        <taxon>Viridiplantae</taxon>
        <taxon>Streptophyta</taxon>
        <taxon>Embryophyta</taxon>
        <taxon>Tracheophyta</taxon>
        <taxon>Spermatophyta</taxon>
        <taxon>Magnoliopsida</taxon>
        <taxon>eudicotyledons</taxon>
        <taxon>Gunneridae</taxon>
        <taxon>Pentapetalae</taxon>
        <taxon>asterids</taxon>
        <taxon>lamiids</taxon>
        <taxon>Lamiales</taxon>
        <taxon>Pedaliaceae</taxon>
        <taxon>Sesamum</taxon>
    </lineage>
</organism>
<dbReference type="EMBL" id="JACGWJ010000014">
    <property type="protein sequence ID" value="KAL0374079.1"/>
    <property type="molecule type" value="Genomic_DNA"/>
</dbReference>
<comment type="caution">
    <text evidence="1">The sequence shown here is derived from an EMBL/GenBank/DDBJ whole genome shotgun (WGS) entry which is preliminary data.</text>
</comment>
<reference evidence="1" key="1">
    <citation type="submission" date="2020-06" db="EMBL/GenBank/DDBJ databases">
        <authorList>
            <person name="Li T."/>
            <person name="Hu X."/>
            <person name="Zhang T."/>
            <person name="Song X."/>
            <person name="Zhang H."/>
            <person name="Dai N."/>
            <person name="Sheng W."/>
            <person name="Hou X."/>
            <person name="Wei L."/>
        </authorList>
    </citation>
    <scope>NUCLEOTIDE SEQUENCE</scope>
    <source>
        <strain evidence="1">G02</strain>
        <tissue evidence="1">Leaf</tissue>
    </source>
</reference>
<dbReference type="AlphaFoldDB" id="A0AAW2R1X7"/>
<protein>
    <submittedName>
        <fullName evidence="1">Uncharacterized protein</fullName>
    </submittedName>
</protein>
<evidence type="ECO:0000313" key="1">
    <source>
        <dbReference type="EMBL" id="KAL0374079.1"/>
    </source>
</evidence>
<proteinExistence type="predicted"/>
<reference evidence="1" key="2">
    <citation type="journal article" date="2024" name="Plant">
        <title>Genomic evolution and insights into agronomic trait innovations of Sesamum species.</title>
        <authorList>
            <person name="Miao H."/>
            <person name="Wang L."/>
            <person name="Qu L."/>
            <person name="Liu H."/>
            <person name="Sun Y."/>
            <person name="Le M."/>
            <person name="Wang Q."/>
            <person name="Wei S."/>
            <person name="Zheng Y."/>
            <person name="Lin W."/>
            <person name="Duan Y."/>
            <person name="Cao H."/>
            <person name="Xiong S."/>
            <person name="Wang X."/>
            <person name="Wei L."/>
            <person name="Li C."/>
            <person name="Ma Q."/>
            <person name="Ju M."/>
            <person name="Zhao R."/>
            <person name="Li G."/>
            <person name="Mu C."/>
            <person name="Tian Q."/>
            <person name="Mei H."/>
            <person name="Zhang T."/>
            <person name="Gao T."/>
            <person name="Zhang H."/>
        </authorList>
    </citation>
    <scope>NUCLEOTIDE SEQUENCE</scope>
    <source>
        <strain evidence="1">G02</strain>
    </source>
</reference>